<organism evidence="1 2">
    <name type="scientific">Blautia obeum</name>
    <dbReference type="NCBI Taxonomy" id="40520"/>
    <lineage>
        <taxon>Bacteria</taxon>
        <taxon>Bacillati</taxon>
        <taxon>Bacillota</taxon>
        <taxon>Clostridia</taxon>
        <taxon>Lachnospirales</taxon>
        <taxon>Lachnospiraceae</taxon>
        <taxon>Blautia</taxon>
    </lineage>
</organism>
<accession>A0A174A9C8</accession>
<evidence type="ECO:0000313" key="2">
    <source>
        <dbReference type="Proteomes" id="UP000095447"/>
    </source>
</evidence>
<gene>
    <name evidence="1" type="ORF">ERS852395_01519</name>
</gene>
<name>A0A174A9C8_9FIRM</name>
<evidence type="ECO:0000313" key="1">
    <source>
        <dbReference type="EMBL" id="CUN85262.1"/>
    </source>
</evidence>
<dbReference type="RefSeq" id="WP_055053258.1">
    <property type="nucleotide sequence ID" value="NZ_CYZA01000006.1"/>
</dbReference>
<dbReference type="EMBL" id="CYZA01000006">
    <property type="protein sequence ID" value="CUN85262.1"/>
    <property type="molecule type" value="Genomic_DNA"/>
</dbReference>
<protein>
    <submittedName>
        <fullName evidence="1">Uncharacterized protein</fullName>
    </submittedName>
</protein>
<dbReference type="Gene3D" id="1.10.10.60">
    <property type="entry name" value="Homeodomain-like"/>
    <property type="match status" value="1"/>
</dbReference>
<dbReference type="Proteomes" id="UP000095447">
    <property type="component" value="Unassembled WGS sequence"/>
</dbReference>
<dbReference type="AlphaFoldDB" id="A0A174A9C8"/>
<reference evidence="1 2" key="1">
    <citation type="submission" date="2015-09" db="EMBL/GenBank/DDBJ databases">
        <authorList>
            <consortium name="Pathogen Informatics"/>
        </authorList>
    </citation>
    <scope>NUCLEOTIDE SEQUENCE [LARGE SCALE GENOMIC DNA]</scope>
    <source>
        <strain evidence="1 2">2789STDY5608838</strain>
    </source>
</reference>
<proteinExistence type="predicted"/>
<sequence length="377" mass="44574">MKKLTEEKIQQMVDLYNDGNNFTEIGKIIGLSADTVSKYLKDRVKKRVGLLDRYTEEQLQDICKIYKDNGISKVQEKYPELTKNQVYRIASNRKERKENYFWSEQDVKILKENYGKPLKEIQKMLTDTHTVRSIGTKAIKLNLTQSREWTDKEIDIFKRYYSSVPYDEFKKLLPNRTYNSIVNMGRKLGIKSYNYLQEKYSDDQKQFIIDNYKTMTDIELSEALDKPLSGIQEQRRKLGIYYLNKDYSGYDNLSKFFRGHIQDWKNASMKACNYQCILTGSKDFIIHHKYGFNKILQEAFEKMDEQNLLKSTNLSDYSFEELSSMLDIFQCIHNKYPLGVCIRKDIHDLFHQLYGSGGNTEEQWESFIAKYSNKLTA</sequence>